<feature type="domain" description="Asparagine synthetase" evidence="1">
    <location>
        <begin position="161"/>
        <end position="547"/>
    </location>
</feature>
<gene>
    <name evidence="2" type="ORF">RNC47_28515</name>
</gene>
<name>A0ABU2LZ25_9ACTN</name>
<accession>A0ABU2LZ25</accession>
<sequence length="575" mass="60662">MTTAATGGARLAVAGACSLSPAQLRARAKKVRTVRDAPAVAEGARGSFHLLASVDGEVYGRGTAAGDRRLYRGDVAGVAVAADRARTLAWLTGRRPDPARLAARLVPRLPYPLEHAAMWPGVATVTPGHGLRLGRDGSWSTTPWWHSPPSELPLAEAAPLVREALREAVALRITPGQTWGADLSGGMDSTSLCFLAAEAGARLVAVTLHWSAATNQDASYADHAARALPGLTHLVFPSAELPGHFAGMTERAEPGDAPTVLLRDLAQQAELARVLREHGARRRLSGHGGDHVVTAPPAYLHRLVRRHPASGLRHLAAHRARARWPLAATLRELAGHRPLGRWLTDQADTLATADRPGPRRCDWSAPLAPPPWATGHAVGLLAGLLRDAAVSDGVPVAPLAKDRGAHAWAHSARIAATGAGQIARAAARAGLPNDAPFCDDAVIDACLRARPEQTGHPARYKPLLAAAMRGIVPEAIRTRTTKDHAGEEWQAGLVARRRDLAAWADDSRLVEAGLADPDPLRRAFLSPGLLGTGAAVLESTIGAEAWLRDLEAHPHPAYLKEHADEGAPTPPATAP</sequence>
<organism evidence="2 3">
    <name type="scientific">Streptomyces millisiae</name>
    <dbReference type="NCBI Taxonomy" id="3075542"/>
    <lineage>
        <taxon>Bacteria</taxon>
        <taxon>Bacillati</taxon>
        <taxon>Actinomycetota</taxon>
        <taxon>Actinomycetes</taxon>
        <taxon>Kitasatosporales</taxon>
        <taxon>Streptomycetaceae</taxon>
        <taxon>Streptomyces</taxon>
    </lineage>
</organism>
<dbReference type="SUPFAM" id="SSF52402">
    <property type="entry name" value="Adenine nucleotide alpha hydrolases-like"/>
    <property type="match status" value="1"/>
</dbReference>
<keyword evidence="3" id="KW-1185">Reference proteome</keyword>
<evidence type="ECO:0000313" key="3">
    <source>
        <dbReference type="Proteomes" id="UP001183420"/>
    </source>
</evidence>
<dbReference type="Proteomes" id="UP001183420">
    <property type="component" value="Unassembled WGS sequence"/>
</dbReference>
<evidence type="ECO:0000259" key="1">
    <source>
        <dbReference type="Pfam" id="PF00733"/>
    </source>
</evidence>
<dbReference type="RefSeq" id="WP_311602800.1">
    <property type="nucleotide sequence ID" value="NZ_JAVREM010000058.1"/>
</dbReference>
<proteinExistence type="predicted"/>
<dbReference type="EMBL" id="JAVREM010000058">
    <property type="protein sequence ID" value="MDT0322273.1"/>
    <property type="molecule type" value="Genomic_DNA"/>
</dbReference>
<dbReference type="Pfam" id="PF00733">
    <property type="entry name" value="Asn_synthase"/>
    <property type="match status" value="1"/>
</dbReference>
<dbReference type="Gene3D" id="3.40.50.620">
    <property type="entry name" value="HUPs"/>
    <property type="match status" value="1"/>
</dbReference>
<comment type="caution">
    <text evidence="2">The sequence shown here is derived from an EMBL/GenBank/DDBJ whole genome shotgun (WGS) entry which is preliminary data.</text>
</comment>
<protein>
    <submittedName>
        <fullName evidence="2">Asparagine synthase-related protein</fullName>
    </submittedName>
</protein>
<dbReference type="InterPro" id="IPR001962">
    <property type="entry name" value="Asn_synthase"/>
</dbReference>
<evidence type="ECO:0000313" key="2">
    <source>
        <dbReference type="EMBL" id="MDT0322273.1"/>
    </source>
</evidence>
<dbReference type="InterPro" id="IPR014729">
    <property type="entry name" value="Rossmann-like_a/b/a_fold"/>
</dbReference>
<reference evidence="3" key="1">
    <citation type="submission" date="2023-07" db="EMBL/GenBank/DDBJ databases">
        <title>30 novel species of actinomycetes from the DSMZ collection.</title>
        <authorList>
            <person name="Nouioui I."/>
        </authorList>
    </citation>
    <scope>NUCLEOTIDE SEQUENCE [LARGE SCALE GENOMIC DNA]</scope>
    <source>
        <strain evidence="3">DSM 44918</strain>
    </source>
</reference>